<comment type="caution">
    <text evidence="11">The sequence shown here is derived from an EMBL/GenBank/DDBJ whole genome shotgun (WGS) entry which is preliminary data.</text>
</comment>
<proteinExistence type="inferred from homology"/>
<dbReference type="Gene3D" id="3.30.479.10">
    <property type="entry name" value="6-pyruvoyl tetrahydropterin synthase/QueD"/>
    <property type="match status" value="1"/>
</dbReference>
<dbReference type="GO" id="GO:0003874">
    <property type="term" value="F:6-pyruvoyltetrahydropterin synthase activity"/>
    <property type="evidence" value="ECO:0007669"/>
    <property type="project" value="UniProtKB-EC"/>
</dbReference>
<dbReference type="Proteomes" id="UP000188320">
    <property type="component" value="Unassembled WGS sequence"/>
</dbReference>
<dbReference type="InterPro" id="IPR022469">
    <property type="entry name" value="PTPS_His_AS"/>
</dbReference>
<dbReference type="GO" id="GO:0006729">
    <property type="term" value="P:tetrahydrobiopterin biosynthetic process"/>
    <property type="evidence" value="ECO:0007669"/>
    <property type="project" value="UniProtKB-UniPathway"/>
</dbReference>
<dbReference type="OrthoDB" id="14045at2759"/>
<evidence type="ECO:0000256" key="1">
    <source>
        <dbReference type="ARBA" id="ARBA00001947"/>
    </source>
</evidence>
<sequence>MPIGYITRKETFCAAHRLHSPALSIAENIELYQKCNNPNSHGHNYTLFVTLRGEINPLTGMVANIAELKRIIQVHVLDLVDHKNLDLDVEYFRGKASAKDNSDSNNAGGCEDSKATPSIPSTVENLCVFVWSQLQAQVNTDKYSLYKVEIRETDKNSAVYKGE</sequence>
<evidence type="ECO:0000256" key="7">
    <source>
        <dbReference type="ARBA" id="ARBA00022833"/>
    </source>
</evidence>
<evidence type="ECO:0000256" key="8">
    <source>
        <dbReference type="ARBA" id="ARBA00023007"/>
    </source>
</evidence>
<dbReference type="UniPathway" id="UPA00849">
    <property type="reaction ID" value="UER00819"/>
</dbReference>
<evidence type="ECO:0000313" key="12">
    <source>
        <dbReference type="Proteomes" id="UP000188320"/>
    </source>
</evidence>
<evidence type="ECO:0000256" key="9">
    <source>
        <dbReference type="ARBA" id="ARBA00023239"/>
    </source>
</evidence>
<keyword evidence="8" id="KW-0783">Tetrahydrobiopterin biosynthesis</keyword>
<organism evidence="11 12">
    <name type="scientific">Zancudomyces culisetae</name>
    <name type="common">Gut fungus</name>
    <name type="synonym">Smittium culisetae</name>
    <dbReference type="NCBI Taxonomy" id="1213189"/>
    <lineage>
        <taxon>Eukaryota</taxon>
        <taxon>Fungi</taxon>
        <taxon>Fungi incertae sedis</taxon>
        <taxon>Zoopagomycota</taxon>
        <taxon>Kickxellomycotina</taxon>
        <taxon>Harpellomycetes</taxon>
        <taxon>Harpellales</taxon>
        <taxon>Legeriomycetaceae</taxon>
        <taxon>Zancudomyces</taxon>
    </lineage>
</organism>
<evidence type="ECO:0000256" key="5">
    <source>
        <dbReference type="ARBA" id="ARBA00015587"/>
    </source>
</evidence>
<dbReference type="InterPro" id="IPR038418">
    <property type="entry name" value="6-PTP_synth/QueD_sf"/>
</dbReference>
<evidence type="ECO:0000256" key="3">
    <source>
        <dbReference type="ARBA" id="ARBA00009164"/>
    </source>
</evidence>
<dbReference type="InterPro" id="IPR007115">
    <property type="entry name" value="6-PTP_synth/QueD"/>
</dbReference>
<keyword evidence="12" id="KW-1185">Reference proteome</keyword>
<comment type="similarity">
    <text evidence="3">Belongs to the PTPS family.</text>
</comment>
<keyword evidence="9" id="KW-0456">Lyase</keyword>
<gene>
    <name evidence="11" type="ORF">AX774_g2019</name>
</gene>
<evidence type="ECO:0000256" key="6">
    <source>
        <dbReference type="ARBA" id="ARBA00022723"/>
    </source>
</evidence>
<dbReference type="FunFam" id="3.30.479.10:FF:000003">
    <property type="entry name" value="6-pyruvoyl tetrahydrobiopterin synthase"/>
    <property type="match status" value="1"/>
</dbReference>
<dbReference type="AlphaFoldDB" id="A0A1R1PU55"/>
<protein>
    <recommendedName>
        <fullName evidence="5">6-pyruvoyl tetrahydrobiopterin synthase</fullName>
        <ecNumber evidence="4">4.2.3.12</ecNumber>
    </recommendedName>
</protein>
<evidence type="ECO:0000256" key="4">
    <source>
        <dbReference type="ARBA" id="ARBA00013100"/>
    </source>
</evidence>
<dbReference type="PANTHER" id="PTHR12589">
    <property type="entry name" value="PYRUVOYL TETRAHYDROBIOPTERIN SYNTHASE"/>
    <property type="match status" value="1"/>
</dbReference>
<reference evidence="12" key="1">
    <citation type="submission" date="2017-01" db="EMBL/GenBank/DDBJ databases">
        <authorList>
            <person name="Wang Y."/>
            <person name="White M."/>
            <person name="Kvist S."/>
            <person name="Moncalvo J.-M."/>
        </authorList>
    </citation>
    <scope>NUCLEOTIDE SEQUENCE [LARGE SCALE GENOMIC DNA]</scope>
    <source>
        <strain evidence="12">COL-18-3</strain>
    </source>
</reference>
<dbReference type="PANTHER" id="PTHR12589:SF7">
    <property type="entry name" value="6-PYRUVOYL TETRAHYDROBIOPTERIN SYNTHASE"/>
    <property type="match status" value="1"/>
</dbReference>
<dbReference type="GO" id="GO:0005739">
    <property type="term" value="C:mitochondrion"/>
    <property type="evidence" value="ECO:0007669"/>
    <property type="project" value="TreeGrafter"/>
</dbReference>
<keyword evidence="7" id="KW-0862">Zinc</keyword>
<dbReference type="Pfam" id="PF01242">
    <property type="entry name" value="PTPS"/>
    <property type="match status" value="1"/>
</dbReference>
<comment type="pathway">
    <text evidence="2">Cofactor biosynthesis; tetrahydrobiopterin biosynthesis; tetrahydrobiopterin from 7,8-dihydroneopterin triphosphate: step 1/3.</text>
</comment>
<evidence type="ECO:0000256" key="2">
    <source>
        <dbReference type="ARBA" id="ARBA00005126"/>
    </source>
</evidence>
<feature type="region of interest" description="Disordered" evidence="10">
    <location>
        <begin position="97"/>
        <end position="116"/>
    </location>
</feature>
<dbReference type="EC" id="4.2.3.12" evidence="4"/>
<dbReference type="SUPFAM" id="SSF55620">
    <property type="entry name" value="Tetrahydrobiopterin biosynthesis enzymes-like"/>
    <property type="match status" value="1"/>
</dbReference>
<evidence type="ECO:0000256" key="10">
    <source>
        <dbReference type="SAM" id="MobiDB-lite"/>
    </source>
</evidence>
<comment type="cofactor">
    <cofactor evidence="1">
        <name>Zn(2+)</name>
        <dbReference type="ChEBI" id="CHEBI:29105"/>
    </cofactor>
</comment>
<dbReference type="EMBL" id="LSSK01000193">
    <property type="protein sequence ID" value="OMH84449.1"/>
    <property type="molecule type" value="Genomic_DNA"/>
</dbReference>
<keyword evidence="6" id="KW-0479">Metal-binding</keyword>
<evidence type="ECO:0000313" key="11">
    <source>
        <dbReference type="EMBL" id="OMH84449.1"/>
    </source>
</evidence>
<dbReference type="GO" id="GO:0046872">
    <property type="term" value="F:metal ion binding"/>
    <property type="evidence" value="ECO:0007669"/>
    <property type="project" value="UniProtKB-KW"/>
</dbReference>
<accession>A0A1R1PU55</accession>
<dbReference type="PROSITE" id="PS00988">
    <property type="entry name" value="PTPS_2"/>
    <property type="match status" value="1"/>
</dbReference>
<name>A0A1R1PU55_ZANCU</name>